<dbReference type="OMA" id="KYKWGFC"/>
<feature type="region of interest" description="Disordered" evidence="5">
    <location>
        <begin position="1"/>
        <end position="31"/>
    </location>
</feature>
<sequence>MSYEDVMADGALDDPEAAGSSPPPAPGASPRLVDLIRSHGVALVRGVPTDEKGTEALALRIGGHLRSTLYGPGMWATSAEASAGEEGFRDSAYSNDGLALHTDCGYLADPPGIQVFNCVVRAQEGGASIYVDGFAVADRLRATNPEAFEFFSRTSISYQCFDEGCHYMAEGPVFRLGPLGEVVQVRYNDYDRAPLDYLPNEDIDRFYEYHASLSEIIRDPSLVARIVLEPGECVILDNHRALHGRESFKGRRRMVGCYLGMDELHSSARVQRM</sequence>
<dbReference type="GO" id="GO:0005739">
    <property type="term" value="C:mitochondrion"/>
    <property type="evidence" value="ECO:0007669"/>
    <property type="project" value="TreeGrafter"/>
</dbReference>
<dbReference type="Proteomes" id="UP000002630">
    <property type="component" value="Linkage Group LG12"/>
</dbReference>
<dbReference type="InterPro" id="IPR050411">
    <property type="entry name" value="AlphaKG_dependent_hydroxylases"/>
</dbReference>
<evidence type="ECO:0000256" key="2">
    <source>
        <dbReference type="ARBA" id="ARBA00005022"/>
    </source>
</evidence>
<comment type="pathway">
    <text evidence="2">Amine and polyamine biosynthesis; carnitine biosynthesis.</text>
</comment>
<dbReference type="SUPFAM" id="SSF51197">
    <property type="entry name" value="Clavaminate synthase-like"/>
    <property type="match status" value="1"/>
</dbReference>
<keyword evidence="8" id="KW-1185">Reference proteome</keyword>
<reference evidence="7 8" key="1">
    <citation type="journal article" date="2010" name="Nature">
        <title>The Ectocarpus genome and the independent evolution of multicellularity in brown algae.</title>
        <authorList>
            <person name="Cock J.M."/>
            <person name="Sterck L."/>
            <person name="Rouze P."/>
            <person name="Scornet D."/>
            <person name="Allen A.E."/>
            <person name="Amoutzias G."/>
            <person name="Anthouard V."/>
            <person name="Artiguenave F."/>
            <person name="Aury J.M."/>
            <person name="Badger J.H."/>
            <person name="Beszteri B."/>
            <person name="Billiau K."/>
            <person name="Bonnet E."/>
            <person name="Bothwell J.H."/>
            <person name="Bowler C."/>
            <person name="Boyen C."/>
            <person name="Brownlee C."/>
            <person name="Carrano C.J."/>
            <person name="Charrier B."/>
            <person name="Cho G.Y."/>
            <person name="Coelho S.M."/>
            <person name="Collen J."/>
            <person name="Corre E."/>
            <person name="Da Silva C."/>
            <person name="Delage L."/>
            <person name="Delaroque N."/>
            <person name="Dittami S.M."/>
            <person name="Doulbeau S."/>
            <person name="Elias M."/>
            <person name="Farnham G."/>
            <person name="Gachon C.M."/>
            <person name="Gschloessl B."/>
            <person name="Heesch S."/>
            <person name="Jabbari K."/>
            <person name="Jubin C."/>
            <person name="Kawai H."/>
            <person name="Kimura K."/>
            <person name="Kloareg B."/>
            <person name="Kupper F.C."/>
            <person name="Lang D."/>
            <person name="Le Bail A."/>
            <person name="Leblanc C."/>
            <person name="Lerouge P."/>
            <person name="Lohr M."/>
            <person name="Lopez P.J."/>
            <person name="Martens C."/>
            <person name="Maumus F."/>
            <person name="Michel G."/>
            <person name="Miranda-Saavedra D."/>
            <person name="Morales J."/>
            <person name="Moreau H."/>
            <person name="Motomura T."/>
            <person name="Nagasato C."/>
            <person name="Napoli C.A."/>
            <person name="Nelson D.R."/>
            <person name="Nyvall-Collen P."/>
            <person name="Peters A.F."/>
            <person name="Pommier C."/>
            <person name="Potin P."/>
            <person name="Poulain J."/>
            <person name="Quesneville H."/>
            <person name="Read B."/>
            <person name="Rensing S.A."/>
            <person name="Ritter A."/>
            <person name="Rousvoal S."/>
            <person name="Samanta M."/>
            <person name="Samson G."/>
            <person name="Schroeder D.C."/>
            <person name="Segurens B."/>
            <person name="Strittmatter M."/>
            <person name="Tonon T."/>
            <person name="Tregear J.W."/>
            <person name="Valentin K."/>
            <person name="von Dassow P."/>
            <person name="Yamagishi T."/>
            <person name="Van de Peer Y."/>
            <person name="Wincker P."/>
        </authorList>
    </citation>
    <scope>NUCLEOTIDE SEQUENCE [LARGE SCALE GENOMIC DNA]</scope>
    <source>
        <strain evidence="8">Ec32 / CCAP1310/4</strain>
    </source>
</reference>
<feature type="domain" description="TauD/TfdA-like" evidence="6">
    <location>
        <begin position="30"/>
        <end position="258"/>
    </location>
</feature>
<dbReference type="Gene3D" id="3.60.130.10">
    <property type="entry name" value="Clavaminate synthase-like"/>
    <property type="match status" value="1"/>
</dbReference>
<protein>
    <recommendedName>
        <fullName evidence="6">TauD/TfdA-like domain-containing protein</fullName>
    </recommendedName>
</protein>
<dbReference type="EMBL" id="FN648143">
    <property type="protein sequence ID" value="CBJ25783.1"/>
    <property type="molecule type" value="Genomic_DNA"/>
</dbReference>
<dbReference type="PANTHER" id="PTHR10696:SF51">
    <property type="entry name" value="TRIMETHYLLYSINE DIOXYGENASE, MITOCHONDRIAL"/>
    <property type="match status" value="1"/>
</dbReference>
<proteinExistence type="predicted"/>
<dbReference type="OrthoDB" id="408743at2759"/>
<dbReference type="Pfam" id="PF02668">
    <property type="entry name" value="TauD"/>
    <property type="match status" value="1"/>
</dbReference>
<keyword evidence="3" id="KW-0124">Carnitine biosynthesis</keyword>
<dbReference type="STRING" id="2880.D7FLG7"/>
<dbReference type="InParanoid" id="D7FLG7"/>
<evidence type="ECO:0000256" key="3">
    <source>
        <dbReference type="ARBA" id="ARBA00022873"/>
    </source>
</evidence>
<name>D7FLG7_ECTSI</name>
<evidence type="ECO:0000313" key="8">
    <source>
        <dbReference type="Proteomes" id="UP000002630"/>
    </source>
</evidence>
<evidence type="ECO:0000256" key="1">
    <source>
        <dbReference type="ARBA" id="ARBA00001961"/>
    </source>
</evidence>
<dbReference type="GO" id="GO:0016491">
    <property type="term" value="F:oxidoreductase activity"/>
    <property type="evidence" value="ECO:0007669"/>
    <property type="project" value="UniProtKB-KW"/>
</dbReference>
<dbReference type="GO" id="GO:0045329">
    <property type="term" value="P:carnitine biosynthetic process"/>
    <property type="evidence" value="ECO:0007669"/>
    <property type="project" value="UniProtKB-KW"/>
</dbReference>
<evidence type="ECO:0000256" key="5">
    <source>
        <dbReference type="SAM" id="MobiDB-lite"/>
    </source>
</evidence>
<dbReference type="InterPro" id="IPR003819">
    <property type="entry name" value="TauD/TfdA-like"/>
</dbReference>
<evidence type="ECO:0000259" key="6">
    <source>
        <dbReference type="Pfam" id="PF02668"/>
    </source>
</evidence>
<dbReference type="EMBL" id="FN649737">
    <property type="protein sequence ID" value="CBJ25783.1"/>
    <property type="molecule type" value="Genomic_DNA"/>
</dbReference>
<dbReference type="PANTHER" id="PTHR10696">
    <property type="entry name" value="GAMMA-BUTYROBETAINE HYDROXYLASE-RELATED"/>
    <property type="match status" value="1"/>
</dbReference>
<dbReference type="InterPro" id="IPR042098">
    <property type="entry name" value="TauD-like_sf"/>
</dbReference>
<comment type="cofactor">
    <cofactor evidence="1">
        <name>L-ascorbate</name>
        <dbReference type="ChEBI" id="CHEBI:38290"/>
    </cofactor>
</comment>
<gene>
    <name evidence="7" type="ORF">Esi_0016_0010</name>
</gene>
<evidence type="ECO:0000256" key="4">
    <source>
        <dbReference type="ARBA" id="ARBA00023002"/>
    </source>
</evidence>
<dbReference type="AlphaFoldDB" id="D7FLG7"/>
<accession>D7FLG7</accession>
<dbReference type="eggNOG" id="KOG3889">
    <property type="taxonomic scope" value="Eukaryota"/>
</dbReference>
<evidence type="ECO:0000313" key="7">
    <source>
        <dbReference type="EMBL" id="CBJ25783.1"/>
    </source>
</evidence>
<organism evidence="7 8">
    <name type="scientific">Ectocarpus siliculosus</name>
    <name type="common">Brown alga</name>
    <name type="synonym">Conferva siliculosa</name>
    <dbReference type="NCBI Taxonomy" id="2880"/>
    <lineage>
        <taxon>Eukaryota</taxon>
        <taxon>Sar</taxon>
        <taxon>Stramenopiles</taxon>
        <taxon>Ochrophyta</taxon>
        <taxon>PX clade</taxon>
        <taxon>Phaeophyceae</taxon>
        <taxon>Ectocarpales</taxon>
        <taxon>Ectocarpaceae</taxon>
        <taxon>Ectocarpus</taxon>
    </lineage>
</organism>
<keyword evidence="4" id="KW-0560">Oxidoreductase</keyword>